<evidence type="ECO:0000256" key="13">
    <source>
        <dbReference type="SAM" id="Phobius"/>
    </source>
</evidence>
<dbReference type="GO" id="GO:0005886">
    <property type="term" value="C:plasma membrane"/>
    <property type="evidence" value="ECO:0007669"/>
    <property type="project" value="UniProtKB-SubCell"/>
</dbReference>
<evidence type="ECO:0000256" key="11">
    <source>
        <dbReference type="ARBA" id="ARBA00023136"/>
    </source>
</evidence>
<evidence type="ECO:0000256" key="3">
    <source>
        <dbReference type="ARBA" id="ARBA00004236"/>
    </source>
</evidence>
<dbReference type="Gene3D" id="3.30.565.10">
    <property type="entry name" value="Histidine kinase-like ATPase, C-terminal domain"/>
    <property type="match status" value="1"/>
</dbReference>
<dbReference type="AlphaFoldDB" id="A0A967B3A1"/>
<dbReference type="FunFam" id="1.10.287.130:FF:000001">
    <property type="entry name" value="Two-component sensor histidine kinase"/>
    <property type="match status" value="1"/>
</dbReference>
<dbReference type="EC" id="2.7.13.3" evidence="4"/>
<dbReference type="InterPro" id="IPR005467">
    <property type="entry name" value="His_kinase_dom"/>
</dbReference>
<dbReference type="InterPro" id="IPR050428">
    <property type="entry name" value="TCS_sensor_his_kinase"/>
</dbReference>
<evidence type="ECO:0000256" key="8">
    <source>
        <dbReference type="ARBA" id="ARBA00022777"/>
    </source>
</evidence>
<evidence type="ECO:0000256" key="2">
    <source>
        <dbReference type="ARBA" id="ARBA00001968"/>
    </source>
</evidence>
<feature type="domain" description="HAMP" evidence="15">
    <location>
        <begin position="158"/>
        <end position="220"/>
    </location>
</feature>
<accession>A0A967B3A1</accession>
<feature type="transmembrane region" description="Helical" evidence="13">
    <location>
        <begin position="135"/>
        <end position="157"/>
    </location>
</feature>
<feature type="compositionally biased region" description="Low complexity" evidence="12">
    <location>
        <begin position="1"/>
        <end position="21"/>
    </location>
</feature>
<evidence type="ECO:0000256" key="6">
    <source>
        <dbReference type="ARBA" id="ARBA00022679"/>
    </source>
</evidence>
<feature type="region of interest" description="Disordered" evidence="12">
    <location>
        <begin position="1"/>
        <end position="32"/>
    </location>
</feature>
<dbReference type="Gene3D" id="1.10.287.130">
    <property type="match status" value="1"/>
</dbReference>
<reference evidence="16" key="1">
    <citation type="submission" date="2020-03" db="EMBL/GenBank/DDBJ databases">
        <title>Draft sequencing of Calidifontibacter sp. DB0510.</title>
        <authorList>
            <person name="Kim D.-U."/>
        </authorList>
    </citation>
    <scope>NUCLEOTIDE SEQUENCE</scope>
    <source>
        <strain evidence="16">DB0510</strain>
    </source>
</reference>
<dbReference type="Pfam" id="PF02518">
    <property type="entry name" value="HATPase_c"/>
    <property type="match status" value="1"/>
</dbReference>
<evidence type="ECO:0000256" key="1">
    <source>
        <dbReference type="ARBA" id="ARBA00000085"/>
    </source>
</evidence>
<dbReference type="InterPro" id="IPR004358">
    <property type="entry name" value="Sig_transdc_His_kin-like_C"/>
</dbReference>
<evidence type="ECO:0000313" key="17">
    <source>
        <dbReference type="Proteomes" id="UP000744769"/>
    </source>
</evidence>
<dbReference type="PANTHER" id="PTHR45436">
    <property type="entry name" value="SENSOR HISTIDINE KINASE YKOH"/>
    <property type="match status" value="1"/>
</dbReference>
<dbReference type="InterPro" id="IPR003661">
    <property type="entry name" value="HisK_dim/P_dom"/>
</dbReference>
<evidence type="ECO:0000259" key="14">
    <source>
        <dbReference type="PROSITE" id="PS50109"/>
    </source>
</evidence>
<gene>
    <name evidence="16" type="ORF">G9U51_13250</name>
</gene>
<comment type="cofactor">
    <cofactor evidence="2">
        <name>a divalent metal cation</name>
        <dbReference type="ChEBI" id="CHEBI:60240"/>
    </cofactor>
</comment>
<protein>
    <recommendedName>
        <fullName evidence="4">histidine kinase</fullName>
        <ecNumber evidence="4">2.7.13.3</ecNumber>
    </recommendedName>
</protein>
<dbReference type="InterPro" id="IPR036097">
    <property type="entry name" value="HisK_dim/P_sf"/>
</dbReference>
<dbReference type="Proteomes" id="UP000744769">
    <property type="component" value="Unassembled WGS sequence"/>
</dbReference>
<evidence type="ECO:0000256" key="10">
    <source>
        <dbReference type="ARBA" id="ARBA00023012"/>
    </source>
</evidence>
<feature type="domain" description="Histidine kinase" evidence="14">
    <location>
        <begin position="235"/>
        <end position="449"/>
    </location>
</feature>
<dbReference type="CDD" id="cd06225">
    <property type="entry name" value="HAMP"/>
    <property type="match status" value="1"/>
</dbReference>
<keyword evidence="17" id="KW-1185">Reference proteome</keyword>
<keyword evidence="11 13" id="KW-0472">Membrane</keyword>
<dbReference type="SMART" id="SM00388">
    <property type="entry name" value="HisKA"/>
    <property type="match status" value="1"/>
</dbReference>
<dbReference type="InterPro" id="IPR036890">
    <property type="entry name" value="HATPase_C_sf"/>
</dbReference>
<dbReference type="PRINTS" id="PR00344">
    <property type="entry name" value="BCTRLSENSOR"/>
</dbReference>
<organism evidence="16 17">
    <name type="scientific">Metallococcus carri</name>
    <dbReference type="NCBI Taxonomy" id="1656884"/>
    <lineage>
        <taxon>Bacteria</taxon>
        <taxon>Bacillati</taxon>
        <taxon>Actinomycetota</taxon>
        <taxon>Actinomycetes</taxon>
        <taxon>Micrococcales</taxon>
        <taxon>Dermacoccaceae</taxon>
        <taxon>Metallococcus</taxon>
    </lineage>
</organism>
<dbReference type="GO" id="GO:0005509">
    <property type="term" value="F:calcium ion binding"/>
    <property type="evidence" value="ECO:0007669"/>
    <property type="project" value="UniProtKB-ARBA"/>
</dbReference>
<dbReference type="InterPro" id="IPR003660">
    <property type="entry name" value="HAMP_dom"/>
</dbReference>
<evidence type="ECO:0000259" key="15">
    <source>
        <dbReference type="PROSITE" id="PS50885"/>
    </source>
</evidence>
<dbReference type="PROSITE" id="PS50109">
    <property type="entry name" value="HIS_KIN"/>
    <property type="match status" value="1"/>
</dbReference>
<evidence type="ECO:0000256" key="12">
    <source>
        <dbReference type="SAM" id="MobiDB-lite"/>
    </source>
</evidence>
<dbReference type="GO" id="GO:0000155">
    <property type="term" value="F:phosphorelay sensor kinase activity"/>
    <property type="evidence" value="ECO:0007669"/>
    <property type="project" value="InterPro"/>
</dbReference>
<evidence type="ECO:0000256" key="5">
    <source>
        <dbReference type="ARBA" id="ARBA00022553"/>
    </source>
</evidence>
<comment type="catalytic activity">
    <reaction evidence="1">
        <text>ATP + protein L-histidine = ADP + protein N-phospho-L-histidine.</text>
        <dbReference type="EC" id="2.7.13.3"/>
    </reaction>
</comment>
<keyword evidence="9 13" id="KW-1133">Transmembrane helix</keyword>
<sequence length="457" mass="48473">MSQINAQLGAATAAARSGAPGPQDRTIGGGGDSLHLDINAASGKPVVLVFQDGSRQTQAMITKLGKTYTMSNSTVATLQEADLGDSPRTVDLGADGTFRVVVFQQTEHFNNGDVRVISYYGLPLAPVTKTVADTALAILLLSIGGIILAGLATGALVGSATSPLRRVAATATRVSQLPLSSGEVRMHERVPAEDTDRHTEVGQVGAALNDLLDHIDSALRARQASETQVRQFVADASHELRTPLASIRGYAELSRREREPVPTGVSHALGRIESEAERMTALVEDLLLLARLDSGRPLDARPVDVTRVLVETLSDAQAAGPDHQWKLDLPDEAVEIIGDEARLRQVTINLLANARRHTPAGTTITAGVRTEGDRARITVSDNGPGIQPDLLPRIFERFTRGDSARTRTEGSTGLGLSIVQAVTSAHHGTVEVESRPGLTRFTITLPVRPPAPETMTG</sequence>
<keyword evidence="8" id="KW-0418">Kinase</keyword>
<proteinExistence type="predicted"/>
<dbReference type="SUPFAM" id="SSF55874">
    <property type="entry name" value="ATPase domain of HSP90 chaperone/DNA topoisomerase II/histidine kinase"/>
    <property type="match status" value="1"/>
</dbReference>
<dbReference type="InterPro" id="IPR003594">
    <property type="entry name" value="HATPase_dom"/>
</dbReference>
<name>A0A967B3A1_9MICO</name>
<comment type="caution">
    <text evidence="16">The sequence shown here is derived from an EMBL/GenBank/DDBJ whole genome shotgun (WGS) entry which is preliminary data.</text>
</comment>
<keyword evidence="7 13" id="KW-0812">Transmembrane</keyword>
<dbReference type="PANTHER" id="PTHR45436:SF5">
    <property type="entry name" value="SENSOR HISTIDINE KINASE TRCS"/>
    <property type="match status" value="1"/>
</dbReference>
<dbReference type="SMART" id="SM00304">
    <property type="entry name" value="HAMP"/>
    <property type="match status" value="1"/>
</dbReference>
<dbReference type="CDD" id="cd00075">
    <property type="entry name" value="HATPase"/>
    <property type="match status" value="1"/>
</dbReference>
<dbReference type="Gene3D" id="6.10.340.10">
    <property type="match status" value="1"/>
</dbReference>
<dbReference type="SUPFAM" id="SSF47384">
    <property type="entry name" value="Homodimeric domain of signal transducing histidine kinase"/>
    <property type="match status" value="1"/>
</dbReference>
<evidence type="ECO:0000313" key="16">
    <source>
        <dbReference type="EMBL" id="NHN56743.1"/>
    </source>
</evidence>
<keyword evidence="6" id="KW-0808">Transferase</keyword>
<evidence type="ECO:0000256" key="9">
    <source>
        <dbReference type="ARBA" id="ARBA00022989"/>
    </source>
</evidence>
<dbReference type="PROSITE" id="PS50885">
    <property type="entry name" value="HAMP"/>
    <property type="match status" value="1"/>
</dbReference>
<dbReference type="EMBL" id="JAAOIV010000010">
    <property type="protein sequence ID" value="NHN56743.1"/>
    <property type="molecule type" value="Genomic_DNA"/>
</dbReference>
<dbReference type="CDD" id="cd00082">
    <property type="entry name" value="HisKA"/>
    <property type="match status" value="1"/>
</dbReference>
<dbReference type="Pfam" id="PF00512">
    <property type="entry name" value="HisKA"/>
    <property type="match status" value="1"/>
</dbReference>
<evidence type="ECO:0000256" key="7">
    <source>
        <dbReference type="ARBA" id="ARBA00022692"/>
    </source>
</evidence>
<keyword evidence="10" id="KW-0902">Two-component regulatory system</keyword>
<keyword evidence="5" id="KW-0597">Phosphoprotein</keyword>
<comment type="subcellular location">
    <subcellularLocation>
        <location evidence="3">Cell membrane</location>
    </subcellularLocation>
</comment>
<evidence type="ECO:0000256" key="4">
    <source>
        <dbReference type="ARBA" id="ARBA00012438"/>
    </source>
</evidence>
<dbReference type="SMART" id="SM00387">
    <property type="entry name" value="HATPase_c"/>
    <property type="match status" value="1"/>
</dbReference>
<dbReference type="FunFam" id="3.30.565.10:FF:000006">
    <property type="entry name" value="Sensor histidine kinase WalK"/>
    <property type="match status" value="1"/>
</dbReference>